<evidence type="ECO:0000313" key="2">
    <source>
        <dbReference type="EMBL" id="MEQ2241028.1"/>
    </source>
</evidence>
<name>A0ABV0UB13_9TELE</name>
<organism evidence="2 3">
    <name type="scientific">Ilyodon furcidens</name>
    <name type="common">goldbreast splitfin</name>
    <dbReference type="NCBI Taxonomy" id="33524"/>
    <lineage>
        <taxon>Eukaryota</taxon>
        <taxon>Metazoa</taxon>
        <taxon>Chordata</taxon>
        <taxon>Craniata</taxon>
        <taxon>Vertebrata</taxon>
        <taxon>Euteleostomi</taxon>
        <taxon>Actinopterygii</taxon>
        <taxon>Neopterygii</taxon>
        <taxon>Teleostei</taxon>
        <taxon>Neoteleostei</taxon>
        <taxon>Acanthomorphata</taxon>
        <taxon>Ovalentaria</taxon>
        <taxon>Atherinomorphae</taxon>
        <taxon>Cyprinodontiformes</taxon>
        <taxon>Goodeidae</taxon>
        <taxon>Ilyodon</taxon>
    </lineage>
</organism>
<dbReference type="Proteomes" id="UP001482620">
    <property type="component" value="Unassembled WGS sequence"/>
</dbReference>
<gene>
    <name evidence="2" type="ORF">ILYODFUR_021174</name>
</gene>
<accession>A0ABV0UB13</accession>
<proteinExistence type="predicted"/>
<sequence length="107" mass="12689">MTSLPGPHPDTPRKLGKIRIRKRKNNVSYRSFNFKRRSRFRISRRSEMMDTQNPRANKLGNEAIYKKAREERRELLTPSHKYIFDILAERLSLTPSQVEEFVLDSPS</sequence>
<evidence type="ECO:0000256" key="1">
    <source>
        <dbReference type="SAM" id="MobiDB-lite"/>
    </source>
</evidence>
<protein>
    <submittedName>
        <fullName evidence="2">Uncharacterized protein</fullName>
    </submittedName>
</protein>
<keyword evidence="3" id="KW-1185">Reference proteome</keyword>
<feature type="non-terminal residue" evidence="2">
    <location>
        <position position="107"/>
    </location>
</feature>
<feature type="region of interest" description="Disordered" evidence="1">
    <location>
        <begin position="1"/>
        <end position="20"/>
    </location>
</feature>
<evidence type="ECO:0000313" key="3">
    <source>
        <dbReference type="Proteomes" id="UP001482620"/>
    </source>
</evidence>
<reference evidence="2 3" key="1">
    <citation type="submission" date="2021-06" db="EMBL/GenBank/DDBJ databases">
        <authorList>
            <person name="Palmer J.M."/>
        </authorList>
    </citation>
    <scope>NUCLEOTIDE SEQUENCE [LARGE SCALE GENOMIC DNA]</scope>
    <source>
        <strain evidence="3">if_2019</strain>
        <tissue evidence="2">Muscle</tissue>
    </source>
</reference>
<comment type="caution">
    <text evidence="2">The sequence shown here is derived from an EMBL/GenBank/DDBJ whole genome shotgun (WGS) entry which is preliminary data.</text>
</comment>
<dbReference type="EMBL" id="JAHRIQ010060165">
    <property type="protein sequence ID" value="MEQ2241028.1"/>
    <property type="molecule type" value="Genomic_DNA"/>
</dbReference>